<dbReference type="OrthoDB" id="5295702at2"/>
<feature type="domain" description="NAD-dependent epimerase/dehydratase" evidence="3">
    <location>
        <begin position="5"/>
        <end position="229"/>
    </location>
</feature>
<dbReference type="Gene3D" id="3.90.25.10">
    <property type="entry name" value="UDP-galactose 4-epimerase, domain 1"/>
    <property type="match status" value="1"/>
</dbReference>
<comment type="pathway">
    <text evidence="1">Bacterial outer membrane biogenesis; LPS O-antigen biosynthesis.</text>
</comment>
<evidence type="ECO:0000256" key="1">
    <source>
        <dbReference type="ARBA" id="ARBA00005125"/>
    </source>
</evidence>
<comment type="similarity">
    <text evidence="2">Belongs to the NAD(P)-dependent epimerase/dehydratase family.</text>
</comment>
<dbReference type="EMBL" id="PSNX01000003">
    <property type="protein sequence ID" value="PPE67298.1"/>
    <property type="molecule type" value="Genomic_DNA"/>
</dbReference>
<dbReference type="SUPFAM" id="SSF51735">
    <property type="entry name" value="NAD(P)-binding Rossmann-fold domains"/>
    <property type="match status" value="1"/>
</dbReference>
<evidence type="ECO:0000313" key="4">
    <source>
        <dbReference type="EMBL" id="PPE67298.1"/>
    </source>
</evidence>
<sequence>MRTAFVTGVAGFTGRYLAPALQARGYRVCGLVQDAAANALPGVDRLCEGDLLDAGRLASLLDDERPEVVVHLAAVSFVAHGDVEAIYRTNLIGTRCLLDALARRGSVRHVLLASSANVYGNAVEGMLDESTPPAPANDYAVSKLAMEHMARLWTHRLPITLVRPFNYTGVGQAAHFLVPKIVGHFARRAPVLELGNLEVERDFSDVRTVVEAYVRLLEQPARGQVYNVCSGQGHSLMDILSLLERRCGFRPEVKVNPAFVRPNEVRRLVGNPARLVAAVGPLPTVPLTETLAWMLDAEQAAAPHMA</sequence>
<dbReference type="Pfam" id="PF01370">
    <property type="entry name" value="Epimerase"/>
    <property type="match status" value="1"/>
</dbReference>
<evidence type="ECO:0000256" key="2">
    <source>
        <dbReference type="ARBA" id="ARBA00007637"/>
    </source>
</evidence>
<evidence type="ECO:0000313" key="5">
    <source>
        <dbReference type="Proteomes" id="UP000238605"/>
    </source>
</evidence>
<dbReference type="Gene3D" id="3.40.50.720">
    <property type="entry name" value="NAD(P)-binding Rossmann-like Domain"/>
    <property type="match status" value="1"/>
</dbReference>
<dbReference type="AlphaFoldDB" id="A0A2S5SXF9"/>
<gene>
    <name evidence="4" type="ORF">C1704_03795</name>
</gene>
<dbReference type="InterPro" id="IPR036291">
    <property type="entry name" value="NAD(P)-bd_dom_sf"/>
</dbReference>
<reference evidence="4 5" key="1">
    <citation type="submission" date="2018-02" db="EMBL/GenBank/DDBJ databases">
        <title>Reclassifiation of [Polyangium] brachysporum DSM 7029 as Guopingzhaonella breviflexa gen. nov., sp. nov., a member of the family Comamonadaceae.</title>
        <authorList>
            <person name="Tang B."/>
        </authorList>
    </citation>
    <scope>NUCLEOTIDE SEQUENCE [LARGE SCALE GENOMIC DNA]</scope>
    <source>
        <strain evidence="4 5">BCRC 80649</strain>
    </source>
</reference>
<dbReference type="RefSeq" id="WP_104301149.1">
    <property type="nucleotide sequence ID" value="NZ_PSNX01000003.1"/>
</dbReference>
<dbReference type="InterPro" id="IPR001509">
    <property type="entry name" value="Epimerase_deHydtase"/>
</dbReference>
<accession>A0A2S5SXF9</accession>
<dbReference type="PANTHER" id="PTHR43000">
    <property type="entry name" value="DTDP-D-GLUCOSE 4,6-DEHYDRATASE-RELATED"/>
    <property type="match status" value="1"/>
</dbReference>
<proteinExistence type="inferred from homology"/>
<keyword evidence="5" id="KW-1185">Reference proteome</keyword>
<dbReference type="Proteomes" id="UP000238605">
    <property type="component" value="Unassembled WGS sequence"/>
</dbReference>
<protein>
    <submittedName>
        <fullName evidence="4">GDP-mannose 4,6 dehydratase</fullName>
    </submittedName>
</protein>
<evidence type="ECO:0000259" key="3">
    <source>
        <dbReference type="Pfam" id="PF01370"/>
    </source>
</evidence>
<name>A0A2S5SXF9_9BURK</name>
<comment type="caution">
    <text evidence="4">The sequence shown here is derived from an EMBL/GenBank/DDBJ whole genome shotgun (WGS) entry which is preliminary data.</text>
</comment>
<organism evidence="4 5">
    <name type="scientific">Caldimonas caldifontis</name>
    <dbReference type="NCBI Taxonomy" id="1452508"/>
    <lineage>
        <taxon>Bacteria</taxon>
        <taxon>Pseudomonadati</taxon>
        <taxon>Pseudomonadota</taxon>
        <taxon>Betaproteobacteria</taxon>
        <taxon>Burkholderiales</taxon>
        <taxon>Sphaerotilaceae</taxon>
        <taxon>Caldimonas</taxon>
    </lineage>
</organism>